<accession>A0A3M7PVF6</accession>
<evidence type="ECO:0000313" key="2">
    <source>
        <dbReference type="Proteomes" id="UP000276133"/>
    </source>
</evidence>
<sequence>TLLIPLDKERKPKRLKSKYAEFRPLYNKLTKSLETRIGHISLIKLAKTQNLYKNSIFDSEIDTGNCFGEILKDTFSLNNDFINVSSDREDHKFVNDYFN</sequence>
<keyword evidence="2" id="KW-1185">Reference proteome</keyword>
<dbReference type="Proteomes" id="UP000276133">
    <property type="component" value="Unassembled WGS sequence"/>
</dbReference>
<comment type="caution">
    <text evidence="1">The sequence shown here is derived from an EMBL/GenBank/DDBJ whole genome shotgun (WGS) entry which is preliminary data.</text>
</comment>
<evidence type="ECO:0000313" key="1">
    <source>
        <dbReference type="EMBL" id="RNA02944.1"/>
    </source>
</evidence>
<feature type="non-terminal residue" evidence="1">
    <location>
        <position position="1"/>
    </location>
</feature>
<name>A0A3M7PVF6_BRAPC</name>
<proteinExistence type="predicted"/>
<gene>
    <name evidence="1" type="ORF">BpHYR1_054687</name>
</gene>
<dbReference type="AlphaFoldDB" id="A0A3M7PVF6"/>
<dbReference type="EMBL" id="REGN01008704">
    <property type="protein sequence ID" value="RNA02944.1"/>
    <property type="molecule type" value="Genomic_DNA"/>
</dbReference>
<reference evidence="1 2" key="1">
    <citation type="journal article" date="2018" name="Sci. Rep.">
        <title>Genomic signatures of local adaptation to the degree of environmental predictability in rotifers.</title>
        <authorList>
            <person name="Franch-Gras L."/>
            <person name="Hahn C."/>
            <person name="Garcia-Roger E.M."/>
            <person name="Carmona M.J."/>
            <person name="Serra M."/>
            <person name="Gomez A."/>
        </authorList>
    </citation>
    <scope>NUCLEOTIDE SEQUENCE [LARGE SCALE GENOMIC DNA]</scope>
    <source>
        <strain evidence="1">HYR1</strain>
    </source>
</reference>
<organism evidence="1 2">
    <name type="scientific">Brachionus plicatilis</name>
    <name type="common">Marine rotifer</name>
    <name type="synonym">Brachionus muelleri</name>
    <dbReference type="NCBI Taxonomy" id="10195"/>
    <lineage>
        <taxon>Eukaryota</taxon>
        <taxon>Metazoa</taxon>
        <taxon>Spiralia</taxon>
        <taxon>Gnathifera</taxon>
        <taxon>Rotifera</taxon>
        <taxon>Eurotatoria</taxon>
        <taxon>Monogononta</taxon>
        <taxon>Pseudotrocha</taxon>
        <taxon>Ploima</taxon>
        <taxon>Brachionidae</taxon>
        <taxon>Brachionus</taxon>
    </lineage>
</organism>
<protein>
    <submittedName>
        <fullName evidence="1">Uncharacterized protein</fullName>
    </submittedName>
</protein>